<dbReference type="GO" id="GO:0005762">
    <property type="term" value="C:mitochondrial large ribosomal subunit"/>
    <property type="evidence" value="ECO:0007669"/>
    <property type="project" value="TreeGrafter"/>
</dbReference>
<dbReference type="EMBL" id="JAULSR010000001">
    <property type="protein sequence ID" value="KAK0636144.1"/>
    <property type="molecule type" value="Genomic_DNA"/>
</dbReference>
<reference evidence="4" key="1">
    <citation type="submission" date="2023-06" db="EMBL/GenBank/DDBJ databases">
        <title>Genome-scale phylogeny and comparative genomics of the fungal order Sordariales.</title>
        <authorList>
            <consortium name="Lawrence Berkeley National Laboratory"/>
            <person name="Hensen N."/>
            <person name="Bonometti L."/>
            <person name="Westerberg I."/>
            <person name="Brannstrom I.O."/>
            <person name="Guillou S."/>
            <person name="Cros-Aarteil S."/>
            <person name="Calhoun S."/>
            <person name="Haridas S."/>
            <person name="Kuo A."/>
            <person name="Mondo S."/>
            <person name="Pangilinan J."/>
            <person name="Riley R."/>
            <person name="LaButti K."/>
            <person name="Andreopoulos B."/>
            <person name="Lipzen A."/>
            <person name="Chen C."/>
            <person name="Yanf M."/>
            <person name="Daum C."/>
            <person name="Ng V."/>
            <person name="Clum A."/>
            <person name="Steindorff A."/>
            <person name="Ohm R."/>
            <person name="Martin F."/>
            <person name="Silar P."/>
            <person name="Natvig D."/>
            <person name="Lalanne C."/>
            <person name="Gautier V."/>
            <person name="Ament-velasquez S.L."/>
            <person name="Kruys A."/>
            <person name="Hutchinson M.I."/>
            <person name="Powell A.J."/>
            <person name="Barry K."/>
            <person name="Miller A.N."/>
            <person name="Grigoriev I.V."/>
            <person name="Debuchy R."/>
            <person name="Gladieux P."/>
            <person name="Thoren M.H."/>
            <person name="Johannesson H."/>
        </authorList>
    </citation>
    <scope>NUCLEOTIDE SEQUENCE</scope>
    <source>
        <strain evidence="4">SMH3391-2</strain>
    </source>
</reference>
<evidence type="ECO:0000256" key="1">
    <source>
        <dbReference type="ARBA" id="ARBA00010531"/>
    </source>
</evidence>
<evidence type="ECO:0000313" key="5">
    <source>
        <dbReference type="Proteomes" id="UP001174934"/>
    </source>
</evidence>
<dbReference type="PANTHER" id="PTHR36427">
    <property type="entry name" value="54S RIBOSOMAL PROTEIN L1, MITOCHONDRIAL"/>
    <property type="match status" value="1"/>
</dbReference>
<dbReference type="Gene3D" id="3.40.50.790">
    <property type="match status" value="1"/>
</dbReference>
<dbReference type="CDD" id="cd00403">
    <property type="entry name" value="Ribosomal_L1"/>
    <property type="match status" value="1"/>
</dbReference>
<evidence type="ECO:0000313" key="4">
    <source>
        <dbReference type="EMBL" id="KAK0636144.1"/>
    </source>
</evidence>
<sequence>MASTNQFLASMARLSLATPARPTTVSAIPKFLLPSVATPSVRYASGSGGSGGMKKRPVKKKKTYKLFRSYDLSPMEQVSLCDAMRYIRAFEVGHTPSVIKYEVAVKLKTQKNGPVIRNRIRLPFPFKTDTRIGVICPEDSPLALEAQQLGAVAVGEESLFESIRQGKIPFNKLICHTDSEAALKKANIGKMLGPKGLMPSAKTKTITSDFKATIHELIGADEYRERNGVVRMAIGQLGFTPKMLSDNVKTFMEHVKRDVNSIDDNFPKSLDEVVLSSTNGPGFSLNGKFSPTDPKITVEDLHSIM</sequence>
<dbReference type="SUPFAM" id="SSF56808">
    <property type="entry name" value="Ribosomal protein L1"/>
    <property type="match status" value="1"/>
</dbReference>
<accession>A0AA39XLJ4</accession>
<comment type="similarity">
    <text evidence="1">Belongs to the universal ribosomal protein uL1 family.</text>
</comment>
<keyword evidence="5" id="KW-1185">Reference proteome</keyword>
<keyword evidence="3" id="KW-0687">Ribonucleoprotein</keyword>
<proteinExistence type="inferred from homology"/>
<dbReference type="Gene3D" id="3.30.190.20">
    <property type="match status" value="1"/>
</dbReference>
<evidence type="ECO:0000256" key="2">
    <source>
        <dbReference type="ARBA" id="ARBA00022980"/>
    </source>
</evidence>
<dbReference type="AlphaFoldDB" id="A0AA39XLJ4"/>
<dbReference type="InterPro" id="IPR028364">
    <property type="entry name" value="Ribosomal_uL1/biogenesis"/>
</dbReference>
<name>A0AA39XLJ4_9PEZI</name>
<comment type="caution">
    <text evidence="4">The sequence shown here is derived from an EMBL/GenBank/DDBJ whole genome shotgun (WGS) entry which is preliminary data.</text>
</comment>
<dbReference type="PANTHER" id="PTHR36427:SF3">
    <property type="entry name" value="LARGE RIBOSOMAL SUBUNIT PROTEIN UL1M"/>
    <property type="match status" value="1"/>
</dbReference>
<dbReference type="InterPro" id="IPR016095">
    <property type="entry name" value="Ribosomal_uL1_3-a/b-sand"/>
</dbReference>
<evidence type="ECO:0000256" key="3">
    <source>
        <dbReference type="ARBA" id="ARBA00023274"/>
    </source>
</evidence>
<keyword evidence="2 4" id="KW-0689">Ribosomal protein</keyword>
<dbReference type="Proteomes" id="UP001174934">
    <property type="component" value="Unassembled WGS sequence"/>
</dbReference>
<dbReference type="Pfam" id="PF00687">
    <property type="entry name" value="Ribosomal_L1"/>
    <property type="match status" value="1"/>
</dbReference>
<protein>
    <submittedName>
        <fullName evidence="4">Ribosomal protein L1-like protein</fullName>
    </submittedName>
</protein>
<gene>
    <name evidence="4" type="ORF">B0T17DRAFT_69593</name>
</gene>
<dbReference type="InterPro" id="IPR023674">
    <property type="entry name" value="Ribosomal_uL1-like"/>
</dbReference>
<organism evidence="4 5">
    <name type="scientific">Bombardia bombarda</name>
    <dbReference type="NCBI Taxonomy" id="252184"/>
    <lineage>
        <taxon>Eukaryota</taxon>
        <taxon>Fungi</taxon>
        <taxon>Dikarya</taxon>
        <taxon>Ascomycota</taxon>
        <taxon>Pezizomycotina</taxon>
        <taxon>Sordariomycetes</taxon>
        <taxon>Sordariomycetidae</taxon>
        <taxon>Sordariales</taxon>
        <taxon>Lasiosphaeriaceae</taxon>
        <taxon>Bombardia</taxon>
    </lineage>
</organism>
<dbReference type="GO" id="GO:0003735">
    <property type="term" value="F:structural constituent of ribosome"/>
    <property type="evidence" value="ECO:0007669"/>
    <property type="project" value="TreeGrafter"/>
</dbReference>